<organism evidence="3 4">
    <name type="scientific">Legionella clemsonensis</name>
    <dbReference type="NCBI Taxonomy" id="1867846"/>
    <lineage>
        <taxon>Bacteria</taxon>
        <taxon>Pseudomonadati</taxon>
        <taxon>Pseudomonadota</taxon>
        <taxon>Gammaproteobacteria</taxon>
        <taxon>Legionellales</taxon>
        <taxon>Legionellaceae</taxon>
        <taxon>Legionella</taxon>
    </lineage>
</organism>
<keyword evidence="2" id="KW-0472">Membrane</keyword>
<protein>
    <submittedName>
        <fullName evidence="3">Uncharacterized protein</fullName>
    </submittedName>
</protein>
<evidence type="ECO:0000256" key="2">
    <source>
        <dbReference type="SAM" id="Phobius"/>
    </source>
</evidence>
<proteinExistence type="predicted"/>
<dbReference type="RefSeq" id="WP_094091203.1">
    <property type="nucleotide sequence ID" value="NZ_CP016397.1"/>
</dbReference>
<keyword evidence="2" id="KW-1133">Transmembrane helix</keyword>
<gene>
    <name evidence="3" type="ORF">clem_08900</name>
</gene>
<dbReference type="KEGG" id="lcd:clem_08900"/>
<dbReference type="AlphaFoldDB" id="A0A222P3C2"/>
<keyword evidence="2" id="KW-0812">Transmembrane</keyword>
<accession>A0A222P3C2</accession>
<dbReference type="EMBL" id="CP016397">
    <property type="protein sequence ID" value="ASQ46331.1"/>
    <property type="molecule type" value="Genomic_DNA"/>
</dbReference>
<keyword evidence="4" id="KW-1185">Reference proteome</keyword>
<feature type="coiled-coil region" evidence="1">
    <location>
        <begin position="28"/>
        <end position="69"/>
    </location>
</feature>
<feature type="transmembrane region" description="Helical" evidence="2">
    <location>
        <begin position="448"/>
        <end position="467"/>
    </location>
</feature>
<reference evidence="4" key="1">
    <citation type="submission" date="2016-07" db="EMBL/GenBank/DDBJ databases">
        <authorList>
            <person name="Florea S."/>
            <person name="Webb J.S."/>
            <person name="Jaromczyk J."/>
            <person name="Schardl C.L."/>
        </authorList>
    </citation>
    <scope>NUCLEOTIDE SEQUENCE [LARGE SCALE GENOMIC DNA]</scope>
    <source>
        <strain evidence="4">CDC-D5610</strain>
    </source>
</reference>
<dbReference type="Proteomes" id="UP000201728">
    <property type="component" value="Chromosome"/>
</dbReference>
<sequence length="498" mass="56323">MPLLENVIYSQEAIKLWSEELPHLESRIAEEEQVIKSEKLQLTRLNEQLNHLKSQIANLQTLISIQEDLQHHHHHSPFPHHHHHTFNTVVTVNVDTISSLITLRTDLANLRLNKNRLLDDLASHKQQITRSRKEIAQAEARISWIKNHTVKAQHFLKILRENPVTLVQSLQEKILKKFFDYEYNHPAGLSPRVRICLLAIHAKLEQLCTPAVNPSRLYPDLEANSSQSVQISYLRLCGFIWEMYWQVKHEERNEEFTNLLIELINELHIDEDGDLPDDLRSGKTADAHFQEIKNEGGFLADLTNPALLMLESTIVKQKLHTLRNYLTPQNSVHASMAYALQLIEDEIALKKEENETIDYHFYTAVMDDFLRILNPQTHHEAVKYLGKLAEYASGTPSLGKKIGGALLMVAGLAILTASIVGLAATFGGSSFFSACGIALGLSLLQFEVAFGSLFAISAVAGCGLTFFGNQTFNQGKRQGLSQELVTIQEQCQESYTMN</sequence>
<name>A0A222P3C2_9GAMM</name>
<dbReference type="OrthoDB" id="5651547at2"/>
<evidence type="ECO:0000313" key="4">
    <source>
        <dbReference type="Proteomes" id="UP000201728"/>
    </source>
</evidence>
<evidence type="ECO:0000313" key="3">
    <source>
        <dbReference type="EMBL" id="ASQ46331.1"/>
    </source>
</evidence>
<evidence type="ECO:0000256" key="1">
    <source>
        <dbReference type="SAM" id="Coils"/>
    </source>
</evidence>
<keyword evidence="1" id="KW-0175">Coiled coil</keyword>
<feature type="coiled-coil region" evidence="1">
    <location>
        <begin position="100"/>
        <end position="141"/>
    </location>
</feature>
<feature type="transmembrane region" description="Helical" evidence="2">
    <location>
        <begin position="405"/>
        <end position="428"/>
    </location>
</feature>